<dbReference type="Proteomes" id="UP000251835">
    <property type="component" value="Unassembled WGS sequence"/>
</dbReference>
<organism evidence="1 2">
    <name type="scientific">Balneicella halophila</name>
    <dbReference type="NCBI Taxonomy" id="1537566"/>
    <lineage>
        <taxon>Bacteria</taxon>
        <taxon>Pseudomonadati</taxon>
        <taxon>Bacteroidota</taxon>
        <taxon>Bacteroidia</taxon>
        <taxon>Bacteroidales</taxon>
        <taxon>Balneicellaceae</taxon>
        <taxon>Balneicella</taxon>
    </lineage>
</organism>
<reference evidence="1 2" key="1">
    <citation type="submission" date="2018-05" db="EMBL/GenBank/DDBJ databases">
        <title>Genomic Encyclopedia of Type Strains, Phase IV (KMG-IV): sequencing the most valuable type-strain genomes for metagenomic binning, comparative biology and taxonomic classification.</title>
        <authorList>
            <person name="Goeker M."/>
        </authorList>
    </citation>
    <scope>NUCLEOTIDE SEQUENCE [LARGE SCALE GENOMIC DNA]</scope>
    <source>
        <strain evidence="1 2">DSM 28579</strain>
    </source>
</reference>
<proteinExistence type="predicted"/>
<keyword evidence="2" id="KW-1185">Reference proteome</keyword>
<dbReference type="RefSeq" id="WP_116496345.1">
    <property type="nucleotide sequence ID" value="NZ_QENZ01000004.1"/>
</dbReference>
<comment type="caution">
    <text evidence="1">The sequence shown here is derived from an EMBL/GenBank/DDBJ whole genome shotgun (WGS) entry which is preliminary data.</text>
</comment>
<dbReference type="AlphaFoldDB" id="A0A7L4UR59"/>
<protein>
    <submittedName>
        <fullName evidence="1">TetR family transcriptional regulator</fullName>
    </submittedName>
</protein>
<gene>
    <name evidence="1" type="ORF">C7377_1105</name>
</gene>
<sequence length="208" mass="24494">MDFENEEELKKIRLFIYKYGLKNSSIEDAEKNGIDATNVLLKYGSLSNLVEQLLAYERASFEQIFKDTDFENMNAIDILLIVGQEINKRFHYLSPGTTLGLKKQFPTIYEKHIQERLAYIYDKVKKNIEKGIAQKIYKKDISVEMMARLYISKLNEIHDPEIYPASEFTFSTVFSRLIDQFIRTNANEDGLQYYKQRKQLYTVLNFGH</sequence>
<accession>A0A7L4UR59</accession>
<dbReference type="EMBL" id="QENZ01000004">
    <property type="protein sequence ID" value="PVX50789.1"/>
    <property type="molecule type" value="Genomic_DNA"/>
</dbReference>
<dbReference type="Gene3D" id="1.10.357.10">
    <property type="entry name" value="Tetracycline Repressor, domain 2"/>
    <property type="match status" value="1"/>
</dbReference>
<evidence type="ECO:0000313" key="2">
    <source>
        <dbReference type="Proteomes" id="UP000251835"/>
    </source>
</evidence>
<name>A0A7L4UR59_BALHA</name>
<dbReference type="OrthoDB" id="881297at2"/>
<evidence type="ECO:0000313" key="1">
    <source>
        <dbReference type="EMBL" id="PVX50789.1"/>
    </source>
</evidence>